<dbReference type="EMBL" id="JAUSTY010000012">
    <property type="protein sequence ID" value="MDQ0167063.1"/>
    <property type="molecule type" value="Genomic_DNA"/>
</dbReference>
<keyword evidence="2" id="KW-1185">Reference proteome</keyword>
<evidence type="ECO:0000313" key="2">
    <source>
        <dbReference type="Proteomes" id="UP001235840"/>
    </source>
</evidence>
<protein>
    <recommendedName>
        <fullName evidence="3">NIPSNAP domain-containing protein</fullName>
    </recommendedName>
</protein>
<proteinExistence type="predicted"/>
<gene>
    <name evidence="1" type="ORF">J2S11_002980</name>
</gene>
<evidence type="ECO:0000313" key="1">
    <source>
        <dbReference type="EMBL" id="MDQ0167063.1"/>
    </source>
</evidence>
<organism evidence="1 2">
    <name type="scientific">Caldalkalibacillus horti</name>
    <dbReference type="NCBI Taxonomy" id="77523"/>
    <lineage>
        <taxon>Bacteria</taxon>
        <taxon>Bacillati</taxon>
        <taxon>Bacillota</taxon>
        <taxon>Bacilli</taxon>
        <taxon>Bacillales</taxon>
        <taxon>Bacillaceae</taxon>
        <taxon>Caldalkalibacillus</taxon>
    </lineage>
</organism>
<accession>A0ABT9W1C6</accession>
<name>A0ABT9W1C6_9BACI</name>
<reference evidence="1 2" key="1">
    <citation type="submission" date="2023-07" db="EMBL/GenBank/DDBJ databases">
        <title>Genomic Encyclopedia of Type Strains, Phase IV (KMG-IV): sequencing the most valuable type-strain genomes for metagenomic binning, comparative biology and taxonomic classification.</title>
        <authorList>
            <person name="Goeker M."/>
        </authorList>
    </citation>
    <scope>NUCLEOTIDE SEQUENCE [LARGE SCALE GENOMIC DNA]</scope>
    <source>
        <strain evidence="1 2">DSM 12751</strain>
    </source>
</reference>
<sequence>MYTIFIEYRILNHLKAEFLSTHYQTVQNEARKAGNTYTFLKGTDQADIFVEMLTLDSLEQYEEWKKQLQTDDPAFLWQNIIPYIAGGKHKFHMWAFQKPALSEYT</sequence>
<dbReference type="RefSeq" id="WP_307395764.1">
    <property type="nucleotide sequence ID" value="NZ_BAAADK010000030.1"/>
</dbReference>
<dbReference type="Proteomes" id="UP001235840">
    <property type="component" value="Unassembled WGS sequence"/>
</dbReference>
<comment type="caution">
    <text evidence="1">The sequence shown here is derived from an EMBL/GenBank/DDBJ whole genome shotgun (WGS) entry which is preliminary data.</text>
</comment>
<evidence type="ECO:0008006" key="3">
    <source>
        <dbReference type="Google" id="ProtNLM"/>
    </source>
</evidence>